<evidence type="ECO:0000259" key="1">
    <source>
        <dbReference type="Pfam" id="PF00005"/>
    </source>
</evidence>
<sequence>MGRTAHRGAWEGWREADFAAVSHALARTGMEDRADQLWSTLSGGEKQRIQIARALAQEPSELLLDEPTNHLDIRHQLDLLKLLRGLGTSCIAALHDLNHAVAFCDGVVEIVKDGRLVAQGRPEEIMTAALIRPVFGGSACVCEDPKSGRLRLDFIW</sequence>
<proteinExistence type="predicted"/>
<feature type="domain" description="ABC transporter" evidence="1">
    <location>
        <begin position="18"/>
        <end position="69"/>
    </location>
</feature>
<dbReference type="RefSeq" id="WP_378074701.1">
    <property type="nucleotide sequence ID" value="NZ_JAODNW010000026.1"/>
</dbReference>
<keyword evidence="2" id="KW-0067">ATP-binding</keyword>
<dbReference type="PANTHER" id="PTHR42794:SF2">
    <property type="entry name" value="ABC TRANSPORTER ATP-BINDING PROTEIN"/>
    <property type="match status" value="1"/>
</dbReference>
<dbReference type="PANTHER" id="PTHR42794">
    <property type="entry name" value="HEMIN IMPORT ATP-BINDING PROTEIN HMUV"/>
    <property type="match status" value="1"/>
</dbReference>
<protein>
    <submittedName>
        <fullName evidence="2">ABC transporter ATP-binding protein</fullName>
    </submittedName>
</protein>
<reference evidence="2 3" key="1">
    <citation type="submission" date="2024-09" db="EMBL/GenBank/DDBJ databases">
        <authorList>
            <person name="Sun Q."/>
            <person name="Mori K."/>
        </authorList>
    </citation>
    <scope>NUCLEOTIDE SEQUENCE [LARGE SCALE GENOMIC DNA]</scope>
    <source>
        <strain evidence="2 3">CCM 8543</strain>
    </source>
</reference>
<name>A0ABV6DAM7_9HYPH</name>
<keyword evidence="2" id="KW-0547">Nucleotide-binding</keyword>
<dbReference type="Proteomes" id="UP001589755">
    <property type="component" value="Unassembled WGS sequence"/>
</dbReference>
<dbReference type="Gene3D" id="3.40.50.300">
    <property type="entry name" value="P-loop containing nucleotide triphosphate hydrolases"/>
    <property type="match status" value="1"/>
</dbReference>
<dbReference type="Pfam" id="PF00005">
    <property type="entry name" value="ABC_tran"/>
    <property type="match status" value="1"/>
</dbReference>
<comment type="caution">
    <text evidence="2">The sequence shown here is derived from an EMBL/GenBank/DDBJ whole genome shotgun (WGS) entry which is preliminary data.</text>
</comment>
<evidence type="ECO:0000313" key="2">
    <source>
        <dbReference type="EMBL" id="MFC0209709.1"/>
    </source>
</evidence>
<dbReference type="GO" id="GO:0005524">
    <property type="term" value="F:ATP binding"/>
    <property type="evidence" value="ECO:0007669"/>
    <property type="project" value="UniProtKB-KW"/>
</dbReference>
<dbReference type="SUPFAM" id="SSF52540">
    <property type="entry name" value="P-loop containing nucleoside triphosphate hydrolases"/>
    <property type="match status" value="1"/>
</dbReference>
<organism evidence="2 3">
    <name type="scientific">Chelativorans intermedius</name>
    <dbReference type="NCBI Taxonomy" id="515947"/>
    <lineage>
        <taxon>Bacteria</taxon>
        <taxon>Pseudomonadati</taxon>
        <taxon>Pseudomonadota</taxon>
        <taxon>Alphaproteobacteria</taxon>
        <taxon>Hyphomicrobiales</taxon>
        <taxon>Phyllobacteriaceae</taxon>
        <taxon>Chelativorans</taxon>
    </lineage>
</organism>
<dbReference type="InterPro" id="IPR027417">
    <property type="entry name" value="P-loop_NTPase"/>
</dbReference>
<keyword evidence="3" id="KW-1185">Reference proteome</keyword>
<accession>A0ABV6DAM7</accession>
<dbReference type="EMBL" id="JBHLXD010000027">
    <property type="protein sequence ID" value="MFC0209709.1"/>
    <property type="molecule type" value="Genomic_DNA"/>
</dbReference>
<evidence type="ECO:0000313" key="3">
    <source>
        <dbReference type="Proteomes" id="UP001589755"/>
    </source>
</evidence>
<gene>
    <name evidence="2" type="ORF">ACFFJ2_14985</name>
</gene>
<dbReference type="InterPro" id="IPR003439">
    <property type="entry name" value="ABC_transporter-like_ATP-bd"/>
</dbReference>